<evidence type="ECO:0000313" key="7">
    <source>
        <dbReference type="EMBL" id="KDA54804.1"/>
    </source>
</evidence>
<dbReference type="InterPro" id="IPR018165">
    <property type="entry name" value="Ala-tRNA-synth_IIc_core"/>
</dbReference>
<evidence type="ECO:0000259" key="6">
    <source>
        <dbReference type="PROSITE" id="PS50860"/>
    </source>
</evidence>
<feature type="domain" description="Alanyl-transfer RNA synthetases family profile" evidence="6">
    <location>
        <begin position="1"/>
        <end position="228"/>
    </location>
</feature>
<dbReference type="PROSITE" id="PS50860">
    <property type="entry name" value="AA_TRNA_LIGASE_II_ALA"/>
    <property type="match status" value="1"/>
</dbReference>
<dbReference type="GO" id="GO:0006419">
    <property type="term" value="P:alanyl-tRNA aminoacylation"/>
    <property type="evidence" value="ECO:0007669"/>
    <property type="project" value="InterPro"/>
</dbReference>
<dbReference type="InterPro" id="IPR009000">
    <property type="entry name" value="Transl_B-barrel_sf"/>
</dbReference>
<sequence length="397" mass="43514">MPSMEQVPAFYRDPYLSRLQTRVIASGRDDRGVWIELADTIFYPEGGGQPADRGTVAGVPVVDVQKGPQGIRHYLQGEPPSGEVTLELDWQRRYDHMQQHTGQHLLSAIAEDRFGWKTTAFHLGAELCDVELDVPSLSPPQLAELEAWVAGEIRAARAVRVHYLEPEEVANLPKLRSRGLPEGHRGKVRLVEIEGVDVATCGGTHLANTAEIEALALVATEPMRGGTRVYFVAGNRLRRRLHAHEARNAALRKLLGAGDQELATVAEAKLAELAELARQLRRTQEELAVLLGEKLATSSERVVVFHREDAELTFLQRLARAFLEAQPQGVLLATAGKEGHGYFLLAANRPDIKQLGELVASELAGRGGGSGSIYQGKAAHLAQREQVKEKLAEAMSR</sequence>
<name>A0A062XZC6_9BACT</name>
<dbReference type="STRING" id="1312852.EG19_09145"/>
<evidence type="ECO:0000256" key="2">
    <source>
        <dbReference type="ARBA" id="ARBA00004496"/>
    </source>
</evidence>
<keyword evidence="3" id="KW-0479">Metal-binding</keyword>
<reference evidence="7 8" key="1">
    <citation type="submission" date="2014-04" db="EMBL/GenBank/DDBJ databases">
        <title>The Genome Sequence of Thermoanaerobaculum aquaticum MP-01, The First Cultivated Group 23 Acidobacterium.</title>
        <authorList>
            <person name="Stamps B.W."/>
            <person name="Losey N.A."/>
            <person name="Lawson P.A."/>
            <person name="Stevenson B.S."/>
        </authorList>
    </citation>
    <scope>NUCLEOTIDE SEQUENCE [LARGE SCALE GENOMIC DNA]</scope>
    <source>
        <strain evidence="7 8">MP-01</strain>
    </source>
</reference>
<dbReference type="SUPFAM" id="SSF55186">
    <property type="entry name" value="ThrRS/AlaRS common domain"/>
    <property type="match status" value="1"/>
</dbReference>
<keyword evidence="8" id="KW-1185">Reference proteome</keyword>
<dbReference type="Gene3D" id="2.40.30.130">
    <property type="match status" value="1"/>
</dbReference>
<evidence type="ECO:0000256" key="5">
    <source>
        <dbReference type="SAM" id="Coils"/>
    </source>
</evidence>
<dbReference type="EMBL" id="JMFG01000004">
    <property type="protein sequence ID" value="KDA54804.1"/>
    <property type="molecule type" value="Genomic_DNA"/>
</dbReference>
<accession>A0A062XZC6</accession>
<feature type="coiled-coil region" evidence="5">
    <location>
        <begin position="263"/>
        <end position="293"/>
    </location>
</feature>
<dbReference type="SMART" id="SM00863">
    <property type="entry name" value="tRNA_SAD"/>
    <property type="match status" value="1"/>
</dbReference>
<dbReference type="PANTHER" id="PTHR43462">
    <property type="entry name" value="ALANYL-TRNA EDITING PROTEIN"/>
    <property type="match status" value="1"/>
</dbReference>
<comment type="caution">
    <text evidence="7">The sequence shown here is derived from an EMBL/GenBank/DDBJ whole genome shotgun (WGS) entry which is preliminary data.</text>
</comment>
<dbReference type="Proteomes" id="UP000027284">
    <property type="component" value="Unassembled WGS sequence"/>
</dbReference>
<dbReference type="GO" id="GO:0005524">
    <property type="term" value="F:ATP binding"/>
    <property type="evidence" value="ECO:0007669"/>
    <property type="project" value="InterPro"/>
</dbReference>
<dbReference type="GO" id="GO:0004813">
    <property type="term" value="F:alanine-tRNA ligase activity"/>
    <property type="evidence" value="ECO:0007669"/>
    <property type="project" value="InterPro"/>
</dbReference>
<dbReference type="GO" id="GO:0046872">
    <property type="term" value="F:metal ion binding"/>
    <property type="evidence" value="ECO:0007669"/>
    <property type="project" value="UniProtKB-KW"/>
</dbReference>
<dbReference type="Pfam" id="PF07973">
    <property type="entry name" value="tRNA_SAD"/>
    <property type="match status" value="1"/>
</dbReference>
<proteinExistence type="predicted"/>
<dbReference type="InterPro" id="IPR018163">
    <property type="entry name" value="Thr/Ala-tRNA-synth_IIc_edit"/>
</dbReference>
<gene>
    <name evidence="7" type="ORF">EG19_09145</name>
</gene>
<organism evidence="7 8">
    <name type="scientific">Thermoanaerobaculum aquaticum</name>
    <dbReference type="NCBI Taxonomy" id="1312852"/>
    <lineage>
        <taxon>Bacteria</taxon>
        <taxon>Pseudomonadati</taxon>
        <taxon>Acidobacteriota</taxon>
        <taxon>Thermoanaerobaculia</taxon>
        <taxon>Thermoanaerobaculales</taxon>
        <taxon>Thermoanaerobaculaceae</taxon>
        <taxon>Thermoanaerobaculum</taxon>
    </lineage>
</organism>
<comment type="cofactor">
    <cofactor evidence="1">
        <name>Zn(2+)</name>
        <dbReference type="ChEBI" id="CHEBI:29105"/>
    </cofactor>
</comment>
<dbReference type="SUPFAM" id="SSF50447">
    <property type="entry name" value="Translation proteins"/>
    <property type="match status" value="1"/>
</dbReference>
<dbReference type="InterPro" id="IPR051335">
    <property type="entry name" value="Alanyl-tRNA_Editing_Enzymes"/>
</dbReference>
<dbReference type="InterPro" id="IPR012947">
    <property type="entry name" value="tRNA_SAD"/>
</dbReference>
<evidence type="ECO:0000256" key="4">
    <source>
        <dbReference type="ARBA" id="ARBA00022833"/>
    </source>
</evidence>
<evidence type="ECO:0000256" key="3">
    <source>
        <dbReference type="ARBA" id="ARBA00022723"/>
    </source>
</evidence>
<evidence type="ECO:0000256" key="1">
    <source>
        <dbReference type="ARBA" id="ARBA00001947"/>
    </source>
</evidence>
<dbReference type="GO" id="GO:0002196">
    <property type="term" value="F:Ser-tRNA(Ala) deacylase activity"/>
    <property type="evidence" value="ECO:0007669"/>
    <property type="project" value="TreeGrafter"/>
</dbReference>
<keyword evidence="5" id="KW-0175">Coiled coil</keyword>
<keyword evidence="4" id="KW-0862">Zinc</keyword>
<dbReference type="GO" id="GO:0005737">
    <property type="term" value="C:cytoplasm"/>
    <property type="evidence" value="ECO:0007669"/>
    <property type="project" value="UniProtKB-SubCell"/>
</dbReference>
<dbReference type="PANTHER" id="PTHR43462:SF1">
    <property type="entry name" value="ALANYL-TRNA EDITING PROTEIN AARSD1"/>
    <property type="match status" value="1"/>
</dbReference>
<evidence type="ECO:0000313" key="8">
    <source>
        <dbReference type="Proteomes" id="UP000027284"/>
    </source>
</evidence>
<dbReference type="GO" id="GO:0003676">
    <property type="term" value="F:nucleic acid binding"/>
    <property type="evidence" value="ECO:0007669"/>
    <property type="project" value="InterPro"/>
</dbReference>
<dbReference type="Gene3D" id="3.30.980.10">
    <property type="entry name" value="Threonyl-trna Synthetase, Chain A, domain 2"/>
    <property type="match status" value="1"/>
</dbReference>
<protein>
    <recommendedName>
        <fullName evidence="6">Alanyl-transfer RNA synthetases family profile domain-containing protein</fullName>
    </recommendedName>
</protein>
<comment type="subcellular location">
    <subcellularLocation>
        <location evidence="2">Cytoplasm</location>
    </subcellularLocation>
</comment>
<dbReference type="AlphaFoldDB" id="A0A062XZC6"/>